<comment type="caution">
    <text evidence="2">The sequence shown here is derived from an EMBL/GenBank/DDBJ whole genome shotgun (WGS) entry which is preliminary data.</text>
</comment>
<dbReference type="Proteomes" id="UP000029665">
    <property type="component" value="Unassembled WGS sequence"/>
</dbReference>
<dbReference type="EMBL" id="CCBP010000452">
    <property type="protein sequence ID" value="CDO77392.1"/>
    <property type="molecule type" value="Genomic_DNA"/>
</dbReference>
<feature type="compositionally biased region" description="Low complexity" evidence="1">
    <location>
        <begin position="132"/>
        <end position="143"/>
    </location>
</feature>
<keyword evidence="3" id="KW-1185">Reference proteome</keyword>
<dbReference type="OMA" id="SHAMKAK"/>
<name>A0A060SS86_PYCCI</name>
<evidence type="ECO:0000313" key="2">
    <source>
        <dbReference type="EMBL" id="CDO77392.1"/>
    </source>
</evidence>
<organism evidence="2 3">
    <name type="scientific">Pycnoporus cinnabarinus</name>
    <name type="common">Cinnabar-red polypore</name>
    <name type="synonym">Trametes cinnabarina</name>
    <dbReference type="NCBI Taxonomy" id="5643"/>
    <lineage>
        <taxon>Eukaryota</taxon>
        <taxon>Fungi</taxon>
        <taxon>Dikarya</taxon>
        <taxon>Basidiomycota</taxon>
        <taxon>Agaricomycotina</taxon>
        <taxon>Agaricomycetes</taxon>
        <taxon>Polyporales</taxon>
        <taxon>Polyporaceae</taxon>
        <taxon>Trametes</taxon>
    </lineage>
</organism>
<dbReference type="OrthoDB" id="2107166at2759"/>
<evidence type="ECO:0000313" key="3">
    <source>
        <dbReference type="Proteomes" id="UP000029665"/>
    </source>
</evidence>
<proteinExistence type="predicted"/>
<dbReference type="HOGENOM" id="CLU_1536148_0_0_1"/>
<evidence type="ECO:0000256" key="1">
    <source>
        <dbReference type="SAM" id="MobiDB-lite"/>
    </source>
</evidence>
<gene>
    <name evidence="2" type="ORF">BN946_scf184835.g14</name>
</gene>
<feature type="compositionally biased region" description="Polar residues" evidence="1">
    <location>
        <begin position="144"/>
        <end position="162"/>
    </location>
</feature>
<feature type="region of interest" description="Disordered" evidence="1">
    <location>
        <begin position="72"/>
        <end position="162"/>
    </location>
</feature>
<sequence length="162" mass="18419">MSALRTTPHLLHTRAFLVLPPSTSIPELSPAEKALDEERRARLVRERAETRFQSMTKETDRHVAKAYVALADLPDGDGGNFKEYQEEKGLRKRRPRTNDNDDTECSLEGLAMDQYYNDEEWESKERGEGRKPAPSSLPYALAAESNQYTGSNGEKSRWKCNS</sequence>
<accession>A0A060SS86</accession>
<dbReference type="AlphaFoldDB" id="A0A060SS86"/>
<reference evidence="2" key="1">
    <citation type="submission" date="2014-01" db="EMBL/GenBank/DDBJ databases">
        <title>The genome of the white-rot fungus Pycnoporus cinnabarinus: a basidiomycete model with a versatile arsenal for lignocellulosic biomass breakdown.</title>
        <authorList>
            <person name="Levasseur A."/>
            <person name="Lomascolo A."/>
            <person name="Ruiz-Duenas F.J."/>
            <person name="Uzan E."/>
            <person name="Piumi F."/>
            <person name="Kues U."/>
            <person name="Ram A.F.J."/>
            <person name="Murat C."/>
            <person name="Haon M."/>
            <person name="Benoit I."/>
            <person name="Arfi Y."/>
            <person name="Chevret D."/>
            <person name="Drula E."/>
            <person name="Kwon M.J."/>
            <person name="Gouret P."/>
            <person name="Lesage-Meessen L."/>
            <person name="Lombard V."/>
            <person name="Mariette J."/>
            <person name="Noirot C."/>
            <person name="Park J."/>
            <person name="Patyshakuliyeva A."/>
            <person name="Wieneger R.A.B."/>
            <person name="Wosten H.A.B."/>
            <person name="Martin F."/>
            <person name="Coutinho P.M."/>
            <person name="de Vries R."/>
            <person name="Martinez A.T."/>
            <person name="Klopp C."/>
            <person name="Pontarotti P."/>
            <person name="Henrissat B."/>
            <person name="Record E."/>
        </authorList>
    </citation>
    <scope>NUCLEOTIDE SEQUENCE [LARGE SCALE GENOMIC DNA]</scope>
    <source>
        <strain evidence="2">BRFM137</strain>
    </source>
</reference>
<protein>
    <submittedName>
        <fullName evidence="2">Uncharacterized protein</fullName>
    </submittedName>
</protein>